<dbReference type="EMBL" id="CP001687">
    <property type="protein sequence ID" value="ACV11990.1"/>
    <property type="molecule type" value="Genomic_DNA"/>
</dbReference>
<dbReference type="Pfam" id="PF01980">
    <property type="entry name" value="TrmO_N"/>
    <property type="match status" value="1"/>
</dbReference>
<dbReference type="RefSeq" id="WP_015789562.1">
    <property type="nucleotide sequence ID" value="NC_013158.1"/>
</dbReference>
<dbReference type="KEGG" id="hut:Huta_1820"/>
<sequence>MTFEVTQIGTVRNDFETPVGPEEMADHESTIVIDEDYAEGLYRIEDNDYVTVLWYLHESGEPSLRGPRRYGTERGIFACRSPNRPSPIGTTTVELLEREGRELRVHGLDAIDGTPVLDIKPYAPNFDRPDHVADRRENHGGRIEGPSADRDGRAREVGGDEQ</sequence>
<dbReference type="SUPFAM" id="SSF118196">
    <property type="entry name" value="YaeB-like"/>
    <property type="match status" value="1"/>
</dbReference>
<keyword evidence="1" id="KW-0949">S-adenosyl-L-methionine</keyword>
<evidence type="ECO:0000256" key="2">
    <source>
        <dbReference type="ARBA" id="ARBA00033753"/>
    </source>
</evidence>
<evidence type="ECO:0000256" key="1">
    <source>
        <dbReference type="ARBA" id="ARBA00022691"/>
    </source>
</evidence>
<dbReference type="PANTHER" id="PTHR12818:SF0">
    <property type="entry name" value="TRNA (ADENINE(37)-N6)-METHYLTRANSFERASE"/>
    <property type="match status" value="1"/>
</dbReference>
<dbReference type="GeneID" id="8384108"/>
<organism evidence="5 6">
    <name type="scientific">Halorhabdus utahensis (strain DSM 12940 / JCM 11049 / AX-2)</name>
    <dbReference type="NCBI Taxonomy" id="519442"/>
    <lineage>
        <taxon>Archaea</taxon>
        <taxon>Methanobacteriati</taxon>
        <taxon>Methanobacteriota</taxon>
        <taxon>Stenosarchaea group</taxon>
        <taxon>Halobacteria</taxon>
        <taxon>Halobacteriales</taxon>
        <taxon>Haloarculaceae</taxon>
        <taxon>Halorhabdus</taxon>
    </lineage>
</organism>
<evidence type="ECO:0000256" key="3">
    <source>
        <dbReference type="SAM" id="MobiDB-lite"/>
    </source>
</evidence>
<dbReference type="STRING" id="519442.Huta_1820"/>
<feature type="domain" description="TsaA-like" evidence="4">
    <location>
        <begin position="5"/>
        <end position="131"/>
    </location>
</feature>
<evidence type="ECO:0000313" key="5">
    <source>
        <dbReference type="EMBL" id="ACV11990.1"/>
    </source>
</evidence>
<feature type="region of interest" description="Disordered" evidence="3">
    <location>
        <begin position="121"/>
        <end position="162"/>
    </location>
</feature>
<name>C7NSA3_HALUD</name>
<dbReference type="HOGENOM" id="CLU_013458_2_1_2"/>
<reference evidence="5 6" key="1">
    <citation type="journal article" date="2009" name="Stand. Genomic Sci.">
        <title>Complete genome sequence of Halorhabdus utahensis type strain (AX-2).</title>
        <authorList>
            <person name="Anderson I."/>
            <person name="Tindall B.J."/>
            <person name="Pomrenke H."/>
            <person name="Goker M."/>
            <person name="Lapidus A."/>
            <person name="Nolan M."/>
            <person name="Copeland A."/>
            <person name="Glavina Del Rio T."/>
            <person name="Chen F."/>
            <person name="Tice H."/>
            <person name="Cheng J.F."/>
            <person name="Lucas S."/>
            <person name="Chertkov O."/>
            <person name="Bruce D."/>
            <person name="Brettin T."/>
            <person name="Detter J.C."/>
            <person name="Han C."/>
            <person name="Goodwin L."/>
            <person name="Land M."/>
            <person name="Hauser L."/>
            <person name="Chang Y.J."/>
            <person name="Jeffries C.D."/>
            <person name="Pitluck S."/>
            <person name="Pati A."/>
            <person name="Mavromatis K."/>
            <person name="Ivanova N."/>
            <person name="Ovchinnikova G."/>
            <person name="Chen A."/>
            <person name="Palaniappan K."/>
            <person name="Chain P."/>
            <person name="Rohde M."/>
            <person name="Bristow J."/>
            <person name="Eisen J.A."/>
            <person name="Markowitz V."/>
            <person name="Hugenholtz P."/>
            <person name="Kyrpides N.C."/>
            <person name="Klenk H.P."/>
        </authorList>
    </citation>
    <scope>NUCLEOTIDE SEQUENCE [LARGE SCALE GENOMIC DNA]</scope>
    <source>
        <strain evidence="6">DSM 12940 / JCM 11049 / AX-2</strain>
    </source>
</reference>
<dbReference type="OrthoDB" id="40408at2157"/>
<keyword evidence="6" id="KW-1185">Reference proteome</keyword>
<dbReference type="PROSITE" id="PS51668">
    <property type="entry name" value="TSAA_2"/>
    <property type="match status" value="1"/>
</dbReference>
<dbReference type="NCBIfam" id="TIGR00104">
    <property type="entry name" value="tRNA_TsaA"/>
    <property type="match status" value="1"/>
</dbReference>
<dbReference type="InterPro" id="IPR036413">
    <property type="entry name" value="YaeB-like_sf"/>
</dbReference>
<dbReference type="InterPro" id="IPR023370">
    <property type="entry name" value="TrmO-like_N"/>
</dbReference>
<dbReference type="eggNOG" id="arCOG00761">
    <property type="taxonomic scope" value="Archaea"/>
</dbReference>
<dbReference type="Gene3D" id="2.40.30.70">
    <property type="entry name" value="YaeB-like"/>
    <property type="match status" value="1"/>
</dbReference>
<dbReference type="Proteomes" id="UP000002071">
    <property type="component" value="Chromosome"/>
</dbReference>
<gene>
    <name evidence="5" type="ordered locus">Huta_1820</name>
</gene>
<feature type="compositionally biased region" description="Basic and acidic residues" evidence="3">
    <location>
        <begin position="127"/>
        <end position="162"/>
    </location>
</feature>
<accession>C7NSA3</accession>
<proteinExistence type="inferred from homology"/>
<protein>
    <recommendedName>
        <fullName evidence="4">TsaA-like domain-containing protein</fullName>
    </recommendedName>
</protein>
<dbReference type="InterPro" id="IPR036414">
    <property type="entry name" value="YaeB_N_sf"/>
</dbReference>
<evidence type="ECO:0000313" key="6">
    <source>
        <dbReference type="Proteomes" id="UP000002071"/>
    </source>
</evidence>
<dbReference type="InterPro" id="IPR040372">
    <property type="entry name" value="YaeB-like"/>
</dbReference>
<dbReference type="CDD" id="cd09281">
    <property type="entry name" value="UPF0066"/>
    <property type="match status" value="1"/>
</dbReference>
<dbReference type="AlphaFoldDB" id="C7NSA3"/>
<dbReference type="PANTHER" id="PTHR12818">
    <property type="entry name" value="TRNA (ADENINE(37)-N6)-METHYLTRANSFERASE"/>
    <property type="match status" value="1"/>
</dbReference>
<evidence type="ECO:0000259" key="4">
    <source>
        <dbReference type="PROSITE" id="PS51668"/>
    </source>
</evidence>
<comment type="similarity">
    <text evidence="2">Belongs to the tRNA methyltransferase O family.</text>
</comment>